<reference evidence="2" key="2">
    <citation type="journal article" date="2023" name="IMA Fungus">
        <title>Comparative genomic study of the Penicillium genus elucidates a diverse pangenome and 15 lateral gene transfer events.</title>
        <authorList>
            <person name="Petersen C."/>
            <person name="Sorensen T."/>
            <person name="Nielsen M.R."/>
            <person name="Sondergaard T.E."/>
            <person name="Sorensen J.L."/>
            <person name="Fitzpatrick D.A."/>
            <person name="Frisvad J.C."/>
            <person name="Nielsen K.L."/>
        </authorList>
    </citation>
    <scope>NUCLEOTIDE SEQUENCE</scope>
    <source>
        <strain evidence="2">IBT 22155</strain>
    </source>
</reference>
<name>A0A9W9L1B3_9EURO</name>
<dbReference type="AlphaFoldDB" id="A0A9W9L1B3"/>
<evidence type="ECO:0000256" key="1">
    <source>
        <dbReference type="SAM" id="MobiDB-lite"/>
    </source>
</evidence>
<sequence length="128" mass="14283">MTSDLESGSWSDIEDSLDDLKISATPSTPDYNMSKDIEVDDSPAKYTIKRIKELETTVRALQHRVEALESVQESSTKREDPPISGEEPPSVAKQSLRHGPSVLFPRRGVANAKFQFMKATSTLIFRQS</sequence>
<keyword evidence="3" id="KW-1185">Reference proteome</keyword>
<protein>
    <submittedName>
        <fullName evidence="2">Uncharacterized protein</fullName>
    </submittedName>
</protein>
<comment type="caution">
    <text evidence="2">The sequence shown here is derived from an EMBL/GenBank/DDBJ whole genome shotgun (WGS) entry which is preliminary data.</text>
</comment>
<feature type="region of interest" description="Disordered" evidence="1">
    <location>
        <begin position="67"/>
        <end position="99"/>
    </location>
</feature>
<proteinExistence type="predicted"/>
<organism evidence="2 3">
    <name type="scientific">Penicillium bovifimosum</name>
    <dbReference type="NCBI Taxonomy" id="126998"/>
    <lineage>
        <taxon>Eukaryota</taxon>
        <taxon>Fungi</taxon>
        <taxon>Dikarya</taxon>
        <taxon>Ascomycota</taxon>
        <taxon>Pezizomycotina</taxon>
        <taxon>Eurotiomycetes</taxon>
        <taxon>Eurotiomycetidae</taxon>
        <taxon>Eurotiales</taxon>
        <taxon>Aspergillaceae</taxon>
        <taxon>Penicillium</taxon>
    </lineage>
</organism>
<gene>
    <name evidence="2" type="ORF">N7515_006511</name>
</gene>
<dbReference type="RefSeq" id="XP_056520851.1">
    <property type="nucleotide sequence ID" value="XM_056667255.1"/>
</dbReference>
<evidence type="ECO:0000313" key="3">
    <source>
        <dbReference type="Proteomes" id="UP001149079"/>
    </source>
</evidence>
<dbReference type="EMBL" id="JAPQKL010000005">
    <property type="protein sequence ID" value="KAJ5130472.1"/>
    <property type="molecule type" value="Genomic_DNA"/>
</dbReference>
<dbReference type="Proteomes" id="UP001149079">
    <property type="component" value="Unassembled WGS sequence"/>
</dbReference>
<reference evidence="2" key="1">
    <citation type="submission" date="2022-11" db="EMBL/GenBank/DDBJ databases">
        <authorList>
            <person name="Petersen C."/>
        </authorList>
    </citation>
    <scope>NUCLEOTIDE SEQUENCE</scope>
    <source>
        <strain evidence="2">IBT 22155</strain>
    </source>
</reference>
<evidence type="ECO:0000313" key="2">
    <source>
        <dbReference type="EMBL" id="KAJ5130472.1"/>
    </source>
</evidence>
<dbReference type="GeneID" id="81406425"/>
<accession>A0A9W9L1B3</accession>